<keyword evidence="3" id="KW-0732">Signal</keyword>
<dbReference type="Pfam" id="PF07676">
    <property type="entry name" value="PD40"/>
    <property type="match status" value="3"/>
</dbReference>
<evidence type="ECO:0000256" key="1">
    <source>
        <dbReference type="ARBA" id="ARBA00009820"/>
    </source>
</evidence>
<dbReference type="AlphaFoldDB" id="A0A7W7MUX8"/>
<reference evidence="4 5" key="1">
    <citation type="submission" date="2020-08" db="EMBL/GenBank/DDBJ databases">
        <title>Sequencing the genomes of 1000 actinobacteria strains.</title>
        <authorList>
            <person name="Klenk H.-P."/>
        </authorList>
    </citation>
    <scope>NUCLEOTIDE SEQUENCE [LARGE SCALE GENOMIC DNA]</scope>
    <source>
        <strain evidence="4 5">DSM 43149</strain>
    </source>
</reference>
<evidence type="ECO:0000313" key="5">
    <source>
        <dbReference type="Proteomes" id="UP000578112"/>
    </source>
</evidence>
<sequence length="443" mass="45470">MDFRPSLRRTGSAATVVVAGLATVVQVAGPAAAAAPSLRTERVSVSSTGAQGDASTIVGDLSSNGRYVVFDSDSSGLVPGDTNETGDVFLRDRQTDTTTRLSVSAAGEQSNGSSGSPRISADGRYVTFISYASNLVAGGSRPEIGYDVYLLDRQDGTLDRISETPDGKPGDGDNFNPSISADGRYVAFETYASNLVPGVGAGNVVIYDRTTAQLSPVSVAADGTATGSGSFAPAISDNGRYVAFVSFSADLAPGDTNGVGDIYVRDLVAGTTVRASVSDDDHEIAGDSRGGEVSNNGRYVTFWSDDSTLVPGDSNGASDVFVRDLQAGTTRLVSTSTDGVPANSSSDQPSITANGRYVVFDSAATNLVAGDTNGVFDVFRKDLQTGTTTLVSRRTNGTQGDSDSVNPNVTPNGKIVAYGSDATNLTAGDTNGQTDLFVTKLLG</sequence>
<proteinExistence type="inferred from homology"/>
<dbReference type="EMBL" id="JACHNH010000001">
    <property type="protein sequence ID" value="MBB4767197.1"/>
    <property type="molecule type" value="Genomic_DNA"/>
</dbReference>
<dbReference type="InterPro" id="IPR011659">
    <property type="entry name" value="WD40"/>
</dbReference>
<keyword evidence="5" id="KW-1185">Reference proteome</keyword>
<dbReference type="SUPFAM" id="SSF82171">
    <property type="entry name" value="DPP6 N-terminal domain-like"/>
    <property type="match status" value="1"/>
</dbReference>
<feature type="compositionally biased region" description="Polar residues" evidence="2">
    <location>
        <begin position="107"/>
        <end position="117"/>
    </location>
</feature>
<dbReference type="PANTHER" id="PTHR36842">
    <property type="entry name" value="PROTEIN TOLB HOMOLOG"/>
    <property type="match status" value="1"/>
</dbReference>
<dbReference type="Gene3D" id="2.120.10.30">
    <property type="entry name" value="TolB, C-terminal domain"/>
    <property type="match status" value="2"/>
</dbReference>
<feature type="signal peptide" evidence="3">
    <location>
        <begin position="1"/>
        <end position="33"/>
    </location>
</feature>
<evidence type="ECO:0000256" key="3">
    <source>
        <dbReference type="SAM" id="SignalP"/>
    </source>
</evidence>
<evidence type="ECO:0000313" key="4">
    <source>
        <dbReference type="EMBL" id="MBB4767197.1"/>
    </source>
</evidence>
<comment type="caution">
    <text evidence="4">The sequence shown here is derived from an EMBL/GenBank/DDBJ whole genome shotgun (WGS) entry which is preliminary data.</text>
</comment>
<protein>
    <submittedName>
        <fullName evidence="4">Tol biopolymer transport system component</fullName>
    </submittedName>
</protein>
<evidence type="ECO:0000256" key="2">
    <source>
        <dbReference type="SAM" id="MobiDB-lite"/>
    </source>
</evidence>
<feature type="region of interest" description="Disordered" evidence="2">
    <location>
        <begin position="99"/>
        <end position="118"/>
    </location>
</feature>
<dbReference type="Proteomes" id="UP000578112">
    <property type="component" value="Unassembled WGS sequence"/>
</dbReference>
<name>A0A7W7MUX8_9ACTN</name>
<comment type="similarity">
    <text evidence="1">Belongs to the TolB family.</text>
</comment>
<dbReference type="RefSeq" id="WP_184998254.1">
    <property type="nucleotide sequence ID" value="NZ_BOMK01000036.1"/>
</dbReference>
<accession>A0A7W7MUX8</accession>
<feature type="chain" id="PRO_5031533740" evidence="3">
    <location>
        <begin position="34"/>
        <end position="443"/>
    </location>
</feature>
<dbReference type="InterPro" id="IPR011042">
    <property type="entry name" value="6-blade_b-propeller_TolB-like"/>
</dbReference>
<organism evidence="4 5">
    <name type="scientific">Actinoplanes digitatis</name>
    <dbReference type="NCBI Taxonomy" id="1868"/>
    <lineage>
        <taxon>Bacteria</taxon>
        <taxon>Bacillati</taxon>
        <taxon>Actinomycetota</taxon>
        <taxon>Actinomycetes</taxon>
        <taxon>Micromonosporales</taxon>
        <taxon>Micromonosporaceae</taxon>
        <taxon>Actinoplanes</taxon>
    </lineage>
</organism>
<gene>
    <name evidence="4" type="ORF">BJ971_007753</name>
</gene>